<evidence type="ECO:0000313" key="6">
    <source>
        <dbReference type="EMBL" id="MFC5751113.1"/>
    </source>
</evidence>
<keyword evidence="2 5" id="KW-0812">Transmembrane</keyword>
<protein>
    <submittedName>
        <fullName evidence="6">VIT1/CCC1 transporter family protein</fullName>
    </submittedName>
</protein>
<evidence type="ECO:0000256" key="1">
    <source>
        <dbReference type="ARBA" id="ARBA00004127"/>
    </source>
</evidence>
<feature type="transmembrane region" description="Helical" evidence="5">
    <location>
        <begin position="177"/>
        <end position="198"/>
    </location>
</feature>
<dbReference type="RefSeq" id="WP_378286990.1">
    <property type="nucleotide sequence ID" value="NZ_JBHSON010000064.1"/>
</dbReference>
<keyword evidence="7" id="KW-1185">Reference proteome</keyword>
<evidence type="ECO:0000256" key="4">
    <source>
        <dbReference type="ARBA" id="ARBA00023136"/>
    </source>
</evidence>
<feature type="transmembrane region" description="Helical" evidence="5">
    <location>
        <begin position="148"/>
        <end position="171"/>
    </location>
</feature>
<keyword evidence="3 5" id="KW-1133">Transmembrane helix</keyword>
<dbReference type="EMBL" id="JBHSON010000064">
    <property type="protein sequence ID" value="MFC5751113.1"/>
    <property type="molecule type" value="Genomic_DNA"/>
</dbReference>
<proteinExistence type="predicted"/>
<comment type="caution">
    <text evidence="6">The sequence shown here is derived from an EMBL/GenBank/DDBJ whole genome shotgun (WGS) entry which is preliminary data.</text>
</comment>
<evidence type="ECO:0000256" key="3">
    <source>
        <dbReference type="ARBA" id="ARBA00022989"/>
    </source>
</evidence>
<name>A0ABW1A980_9ACTN</name>
<feature type="transmembrane region" description="Helical" evidence="5">
    <location>
        <begin position="210"/>
        <end position="229"/>
    </location>
</feature>
<keyword evidence="4 5" id="KW-0472">Membrane</keyword>
<dbReference type="Proteomes" id="UP001596074">
    <property type="component" value="Unassembled WGS sequence"/>
</dbReference>
<organism evidence="6 7">
    <name type="scientific">Actinomadura rugatobispora</name>
    <dbReference type="NCBI Taxonomy" id="1994"/>
    <lineage>
        <taxon>Bacteria</taxon>
        <taxon>Bacillati</taxon>
        <taxon>Actinomycetota</taxon>
        <taxon>Actinomycetes</taxon>
        <taxon>Streptosporangiales</taxon>
        <taxon>Thermomonosporaceae</taxon>
        <taxon>Actinomadura</taxon>
    </lineage>
</organism>
<feature type="transmembrane region" description="Helical" evidence="5">
    <location>
        <begin position="20"/>
        <end position="41"/>
    </location>
</feature>
<evidence type="ECO:0000313" key="7">
    <source>
        <dbReference type="Proteomes" id="UP001596074"/>
    </source>
</evidence>
<feature type="transmembrane region" description="Helical" evidence="5">
    <location>
        <begin position="47"/>
        <end position="65"/>
    </location>
</feature>
<evidence type="ECO:0000256" key="5">
    <source>
        <dbReference type="SAM" id="Phobius"/>
    </source>
</evidence>
<sequence length="232" mass="23778">MTAENHHKHADVTGGWLRPAVFGAMDGLVSNFALIAGVAGGQASREVVLLAGLAGLAAGAFSMAAGEYISVASQSELAEAEIEVERLELARHPRAEQQELAEVFIGRGVDPDLAAEVARQLSRDPEEALEMHAREELGVAPGELPSPVLAAGSSFLSFAVGALLPVLPYLFGAGTLWPAAVLAALGLFGAGALVARVTTRPWWFGGLRQLAFGAAAAAITYGVGALIGTSGL</sequence>
<reference evidence="7" key="1">
    <citation type="journal article" date="2019" name="Int. J. Syst. Evol. Microbiol.">
        <title>The Global Catalogue of Microorganisms (GCM) 10K type strain sequencing project: providing services to taxonomists for standard genome sequencing and annotation.</title>
        <authorList>
            <consortium name="The Broad Institute Genomics Platform"/>
            <consortium name="The Broad Institute Genome Sequencing Center for Infectious Disease"/>
            <person name="Wu L."/>
            <person name="Ma J."/>
        </authorList>
    </citation>
    <scope>NUCLEOTIDE SEQUENCE [LARGE SCALE GENOMIC DNA]</scope>
    <source>
        <strain evidence="7">KCTC 42087</strain>
    </source>
</reference>
<comment type="subcellular location">
    <subcellularLocation>
        <location evidence="1">Endomembrane system</location>
        <topology evidence="1">Multi-pass membrane protein</topology>
    </subcellularLocation>
</comment>
<accession>A0ABW1A980</accession>
<dbReference type="PANTHER" id="PTHR31851">
    <property type="entry name" value="FE(2+)/MN(2+) TRANSPORTER PCL1"/>
    <property type="match status" value="1"/>
</dbReference>
<gene>
    <name evidence="6" type="ORF">ACFPZN_36330</name>
</gene>
<dbReference type="InterPro" id="IPR008217">
    <property type="entry name" value="Ccc1_fam"/>
</dbReference>
<dbReference type="Pfam" id="PF01988">
    <property type="entry name" value="VIT1"/>
    <property type="match status" value="1"/>
</dbReference>
<evidence type="ECO:0000256" key="2">
    <source>
        <dbReference type="ARBA" id="ARBA00022692"/>
    </source>
</evidence>